<name>A0ABQ3IX97_9PSEU</name>
<comment type="caution">
    <text evidence="6">The sequence shown here is derived from an EMBL/GenBank/DDBJ whole genome shotgun (WGS) entry which is preliminary data.</text>
</comment>
<evidence type="ECO:0000259" key="5">
    <source>
        <dbReference type="Pfam" id="PF00296"/>
    </source>
</evidence>
<protein>
    <submittedName>
        <fullName evidence="6">Luciferase-like protein</fullName>
    </submittedName>
</protein>
<evidence type="ECO:0000313" key="7">
    <source>
        <dbReference type="Proteomes" id="UP000605897"/>
    </source>
</evidence>
<dbReference type="PANTHER" id="PTHR42847:SF4">
    <property type="entry name" value="ALKANESULFONATE MONOOXYGENASE-RELATED"/>
    <property type="match status" value="1"/>
</dbReference>
<dbReference type="Proteomes" id="UP000605897">
    <property type="component" value="Unassembled WGS sequence"/>
</dbReference>
<keyword evidence="7" id="KW-1185">Reference proteome</keyword>
<sequence>MIMRFAISIPQFVADGTFDPDAFRAYLRRAEDLGFESGWTQEQVLGKFPHLSANETMAYAFACTERLRLGCAVYVTPLHVPAHLAKSLATLDQLSRGRLEVGVGSGGRNRPFAAFGLDGEAHVARFTEGIRLLKALWTEDEVDFDGRFWQLEGAAMEPKPFQKPGPPLWFGGSHPNALARAVKHGDGFFGAGSSTTAAFAEQVKTLRELLDGREDFQIAKRVYISIDDDGDAARRRAADGLAGIYGKRGLEAVAVAGTPEECVAGVQEVAAAGAELILFTPFADQAEQMERVAAEVMPRI</sequence>
<keyword evidence="3" id="KW-0560">Oxidoreductase</keyword>
<evidence type="ECO:0000313" key="6">
    <source>
        <dbReference type="EMBL" id="GHE94430.1"/>
    </source>
</evidence>
<dbReference type="InterPro" id="IPR050172">
    <property type="entry name" value="SsuD_RutA_monooxygenase"/>
</dbReference>
<keyword evidence="4" id="KW-0503">Monooxygenase</keyword>
<gene>
    <name evidence="6" type="ORF">GCM10017786_29350</name>
</gene>
<dbReference type="Gene3D" id="3.20.20.30">
    <property type="entry name" value="Luciferase-like domain"/>
    <property type="match status" value="1"/>
</dbReference>
<dbReference type="InterPro" id="IPR036661">
    <property type="entry name" value="Luciferase-like_sf"/>
</dbReference>
<dbReference type="SUPFAM" id="SSF51679">
    <property type="entry name" value="Bacterial luciferase-like"/>
    <property type="match status" value="1"/>
</dbReference>
<evidence type="ECO:0000256" key="4">
    <source>
        <dbReference type="ARBA" id="ARBA00023033"/>
    </source>
</evidence>
<dbReference type="InterPro" id="IPR011251">
    <property type="entry name" value="Luciferase-like_dom"/>
</dbReference>
<feature type="domain" description="Luciferase-like" evidence="5">
    <location>
        <begin position="3"/>
        <end position="241"/>
    </location>
</feature>
<reference evidence="7" key="1">
    <citation type="journal article" date="2019" name="Int. J. Syst. Evol. Microbiol.">
        <title>The Global Catalogue of Microorganisms (GCM) 10K type strain sequencing project: providing services to taxonomists for standard genome sequencing and annotation.</title>
        <authorList>
            <consortium name="The Broad Institute Genomics Platform"/>
            <consortium name="The Broad Institute Genome Sequencing Center for Infectious Disease"/>
            <person name="Wu L."/>
            <person name="Ma J."/>
        </authorList>
    </citation>
    <scope>NUCLEOTIDE SEQUENCE [LARGE SCALE GENOMIC DNA]</scope>
    <source>
        <strain evidence="7">CGMCC 4.7677</strain>
    </source>
</reference>
<dbReference type="PANTHER" id="PTHR42847">
    <property type="entry name" value="ALKANESULFONATE MONOOXYGENASE"/>
    <property type="match status" value="1"/>
</dbReference>
<dbReference type="EMBL" id="BNAU01000002">
    <property type="protein sequence ID" value="GHE94430.1"/>
    <property type="molecule type" value="Genomic_DNA"/>
</dbReference>
<evidence type="ECO:0000256" key="2">
    <source>
        <dbReference type="ARBA" id="ARBA00022643"/>
    </source>
</evidence>
<evidence type="ECO:0000256" key="3">
    <source>
        <dbReference type="ARBA" id="ARBA00023002"/>
    </source>
</evidence>
<dbReference type="Pfam" id="PF00296">
    <property type="entry name" value="Bac_luciferase"/>
    <property type="match status" value="1"/>
</dbReference>
<evidence type="ECO:0000256" key="1">
    <source>
        <dbReference type="ARBA" id="ARBA00022630"/>
    </source>
</evidence>
<proteinExistence type="predicted"/>
<organism evidence="6 7">
    <name type="scientific">Amycolatopsis deserti</name>
    <dbReference type="NCBI Taxonomy" id="185696"/>
    <lineage>
        <taxon>Bacteria</taxon>
        <taxon>Bacillati</taxon>
        <taxon>Actinomycetota</taxon>
        <taxon>Actinomycetes</taxon>
        <taxon>Pseudonocardiales</taxon>
        <taxon>Pseudonocardiaceae</taxon>
        <taxon>Amycolatopsis</taxon>
    </lineage>
</organism>
<accession>A0ABQ3IX97</accession>
<keyword evidence="1" id="KW-0285">Flavoprotein</keyword>
<keyword evidence="2" id="KW-0288">FMN</keyword>